<evidence type="ECO:0000313" key="5">
    <source>
        <dbReference type="Proteomes" id="UP001516023"/>
    </source>
</evidence>
<reference evidence="4 5" key="1">
    <citation type="journal article" date="2020" name="G3 (Bethesda)">
        <title>Improved Reference Genome for Cyclotella cryptica CCMP332, a Model for Cell Wall Morphogenesis, Salinity Adaptation, and Lipid Production in Diatoms (Bacillariophyta).</title>
        <authorList>
            <person name="Roberts W.R."/>
            <person name="Downey K.M."/>
            <person name="Ruck E.C."/>
            <person name="Traller J.C."/>
            <person name="Alverson A.J."/>
        </authorList>
    </citation>
    <scope>NUCLEOTIDE SEQUENCE [LARGE SCALE GENOMIC DNA]</scope>
    <source>
        <strain evidence="4 5">CCMP332</strain>
    </source>
</reference>
<feature type="region of interest" description="Disordered" evidence="3">
    <location>
        <begin position="187"/>
        <end position="209"/>
    </location>
</feature>
<feature type="compositionally biased region" description="Polar residues" evidence="3">
    <location>
        <begin position="1"/>
        <end position="10"/>
    </location>
</feature>
<organism evidence="4 5">
    <name type="scientific">Cyclotella cryptica</name>
    <dbReference type="NCBI Taxonomy" id="29204"/>
    <lineage>
        <taxon>Eukaryota</taxon>
        <taxon>Sar</taxon>
        <taxon>Stramenopiles</taxon>
        <taxon>Ochrophyta</taxon>
        <taxon>Bacillariophyta</taxon>
        <taxon>Coscinodiscophyceae</taxon>
        <taxon>Thalassiosirophycidae</taxon>
        <taxon>Stephanodiscales</taxon>
        <taxon>Stephanodiscaceae</taxon>
        <taxon>Cyclotella</taxon>
    </lineage>
</organism>
<name>A0ABD3PWK2_9STRA</name>
<dbReference type="EMBL" id="JABMIG020000126">
    <property type="protein sequence ID" value="KAL3790545.1"/>
    <property type="molecule type" value="Genomic_DNA"/>
</dbReference>
<feature type="compositionally biased region" description="Low complexity" evidence="3">
    <location>
        <begin position="11"/>
        <end position="26"/>
    </location>
</feature>
<keyword evidence="5" id="KW-1185">Reference proteome</keyword>
<dbReference type="Proteomes" id="UP001516023">
    <property type="component" value="Unassembled WGS sequence"/>
</dbReference>
<dbReference type="InterPro" id="IPR026794">
    <property type="entry name" value="ADISSP"/>
</dbReference>
<evidence type="ECO:0000313" key="4">
    <source>
        <dbReference type="EMBL" id="KAL3790545.1"/>
    </source>
</evidence>
<dbReference type="AlphaFoldDB" id="A0ABD3PWK2"/>
<sequence>MLNHHNSVPNSSSSSTPPKQQQQQKQKTCKNAKSVSFSNEVSKVDGNSVTIHEAQGGIVSDYSSNALLGRTIVGIDAVGNGRHDHDAGADDKDDTNWTEQEEGGALYDVHPSSEASGMAHDNHFNHNNDKVVDNRIVVVRMGLLKCGHRYRVHVPIPDDFIDIDSEIVDENGRKDDVLRDMHRLNLNEGQRANNQEKTHADPRNNSNTGCRHRTEVRIIQDSWDDDDLRGDVVKLEDGTRHVSIALSARQRGPYRGKVEVEFVPHPIDNRKTTPTSRKLAAESWLSKSIMTIVVEASIMGKGMGTPKLRNGVSCLGKLVGYDSDEETEWQGFG</sequence>
<proteinExistence type="inferred from homology"/>
<comment type="similarity">
    <text evidence="1">Belongs to the ADISSP family.</text>
</comment>
<accession>A0ABD3PWK2</accession>
<dbReference type="PANTHER" id="PTHR13287">
    <property type="entry name" value="ADIPOSE-SECRETED SIGNALING PROTEIN"/>
    <property type="match status" value="1"/>
</dbReference>
<evidence type="ECO:0000256" key="1">
    <source>
        <dbReference type="ARBA" id="ARBA00035018"/>
    </source>
</evidence>
<gene>
    <name evidence="4" type="ORF">HJC23_007694</name>
</gene>
<dbReference type="PANTHER" id="PTHR13287:SF2">
    <property type="entry name" value="ADIPOSE-SECRETED SIGNALING PROTEIN"/>
    <property type="match status" value="1"/>
</dbReference>
<comment type="caution">
    <text evidence="4">The sequence shown here is derived from an EMBL/GenBank/DDBJ whole genome shotgun (WGS) entry which is preliminary data.</text>
</comment>
<evidence type="ECO:0000256" key="3">
    <source>
        <dbReference type="SAM" id="MobiDB-lite"/>
    </source>
</evidence>
<feature type="region of interest" description="Disordered" evidence="3">
    <location>
        <begin position="1"/>
        <end position="35"/>
    </location>
</feature>
<dbReference type="Pfam" id="PF15006">
    <property type="entry name" value="DUF4517"/>
    <property type="match status" value="1"/>
</dbReference>
<protein>
    <recommendedName>
        <fullName evidence="2">Adipose-secreted signaling protein</fullName>
    </recommendedName>
</protein>
<evidence type="ECO:0000256" key="2">
    <source>
        <dbReference type="ARBA" id="ARBA00035300"/>
    </source>
</evidence>